<sequence length="399" mass="44096">MIERLTRHPRPLYRLEVNGVDITPRLNGRLISLTLTDNRGLESDSLDITLADHDGLLAIPPRRAAVRLWLGWQDTGLVFKGSYTVDEVEHSGTPDTLSIRARSADLRAGLTRKRERSWHQVSLADIVQTVAQAYSLKPVVDLLLGKLSVPHLDQADESDANLLTRLGAEHDAIASVKAGHLILLPVGAARTASGLALPHVTLTRADGDSHRWLEADREAYTGVRANYHDANSAQRLDAIVGTEDNLKTLRHVYADQHSALEAARSEWRRLQRGQASLNYSLARGRPELSPEQTYSLVGLKPQITDVVWLCSRVIHSLSDSGLITSLELENQLADEADLASLVEGGYTGVLAWYRDADGNQRSVSAGEPDNPKRLTYLYASKRSAERAVQREWERLAIDA</sequence>
<dbReference type="EMBL" id="QJSA01000005">
    <property type="protein sequence ID" value="RHW21707.1"/>
    <property type="molecule type" value="Genomic_DNA"/>
</dbReference>
<evidence type="ECO:0000313" key="1">
    <source>
        <dbReference type="EMBL" id="RHW21707.1"/>
    </source>
</evidence>
<organism evidence="1 2">
    <name type="scientific">Pseudomonas jilinensis</name>
    <dbReference type="NCBI Taxonomy" id="2078689"/>
    <lineage>
        <taxon>Bacteria</taxon>
        <taxon>Pseudomonadati</taxon>
        <taxon>Pseudomonadota</taxon>
        <taxon>Gammaproteobacteria</taxon>
        <taxon>Pseudomonadales</taxon>
        <taxon>Pseudomonadaceae</taxon>
        <taxon>Pseudomonas</taxon>
    </lineage>
</organism>
<reference evidence="1 2" key="1">
    <citation type="submission" date="2018-06" db="EMBL/GenBank/DDBJ databases">
        <title>Pseudomonas jilinensis sp. nov., isolated from the production water of Jilin Oilfield in China.</title>
        <authorList>
            <person name="Wang J."/>
        </authorList>
    </citation>
    <scope>NUCLEOTIDE SEQUENCE [LARGE SCALE GENOMIC DNA]</scope>
    <source>
        <strain evidence="1 2">JS15-10A1</strain>
    </source>
</reference>
<dbReference type="RefSeq" id="WP_119701076.1">
    <property type="nucleotide sequence ID" value="NZ_QJSA01000005.1"/>
</dbReference>
<dbReference type="Proteomes" id="UP000265745">
    <property type="component" value="Unassembled WGS sequence"/>
</dbReference>
<dbReference type="SUPFAM" id="SSF69279">
    <property type="entry name" value="Phage tail proteins"/>
    <property type="match status" value="1"/>
</dbReference>
<dbReference type="Pfam" id="PF05954">
    <property type="entry name" value="Phage_GPD"/>
    <property type="match status" value="1"/>
</dbReference>
<proteinExistence type="predicted"/>
<keyword evidence="2" id="KW-1185">Reference proteome</keyword>
<dbReference type="AlphaFoldDB" id="A0A396RYJ3"/>
<comment type="caution">
    <text evidence="1">The sequence shown here is derived from an EMBL/GenBank/DDBJ whole genome shotgun (WGS) entry which is preliminary data.</text>
</comment>
<protein>
    <submittedName>
        <fullName evidence="1">Late control protein</fullName>
    </submittedName>
</protein>
<dbReference type="OrthoDB" id="4070623at2"/>
<gene>
    <name evidence="1" type="ORF">C2846_07080</name>
</gene>
<accession>A0A396RYJ3</accession>
<evidence type="ECO:0000313" key="2">
    <source>
        <dbReference type="Proteomes" id="UP000265745"/>
    </source>
</evidence>
<name>A0A396RYJ3_9PSED</name>